<organism evidence="1 2">
    <name type="scientific">Ancylobacter oerskovii</name>
    <dbReference type="NCBI Taxonomy" id="459519"/>
    <lineage>
        <taxon>Bacteria</taxon>
        <taxon>Pseudomonadati</taxon>
        <taxon>Pseudomonadota</taxon>
        <taxon>Alphaproteobacteria</taxon>
        <taxon>Hyphomicrobiales</taxon>
        <taxon>Xanthobacteraceae</taxon>
        <taxon>Ancylobacter</taxon>
    </lineage>
</organism>
<gene>
    <name evidence="1" type="ORF">ACFSNC_26210</name>
</gene>
<comment type="caution">
    <text evidence="1">The sequence shown here is derived from an EMBL/GenBank/DDBJ whole genome shotgun (WGS) entry which is preliminary data.</text>
</comment>
<accession>A0ABW4Z5R9</accession>
<keyword evidence="2" id="KW-1185">Reference proteome</keyword>
<protein>
    <recommendedName>
        <fullName evidence="3">DUF982 domain-containing protein</fullName>
    </recommendedName>
</protein>
<proteinExistence type="predicted"/>
<evidence type="ECO:0000313" key="1">
    <source>
        <dbReference type="EMBL" id="MFD2143845.1"/>
    </source>
</evidence>
<dbReference type="Proteomes" id="UP001597299">
    <property type="component" value="Unassembled WGS sequence"/>
</dbReference>
<evidence type="ECO:0000313" key="2">
    <source>
        <dbReference type="Proteomes" id="UP001597299"/>
    </source>
</evidence>
<dbReference type="RefSeq" id="WP_213355283.1">
    <property type="nucleotide sequence ID" value="NZ_JAHBGB010000043.1"/>
</dbReference>
<evidence type="ECO:0008006" key="3">
    <source>
        <dbReference type="Google" id="ProtNLM"/>
    </source>
</evidence>
<sequence length="115" mass="12795">MRVFDFDMPCDIEEGAVLFMKAGMWPSGNFTPRLLCTAILGSMQETQSAMPPDPEQWGAAAAAALVDREMAAGHLLCLVERGDDSVLTWANAAEQETAGERLDRRWERERNATRH</sequence>
<name>A0ABW4Z5R9_9HYPH</name>
<dbReference type="EMBL" id="JBHUHD010000005">
    <property type="protein sequence ID" value="MFD2143845.1"/>
    <property type="molecule type" value="Genomic_DNA"/>
</dbReference>
<reference evidence="2" key="1">
    <citation type="journal article" date="2019" name="Int. J. Syst. Evol. Microbiol.">
        <title>The Global Catalogue of Microorganisms (GCM) 10K type strain sequencing project: providing services to taxonomists for standard genome sequencing and annotation.</title>
        <authorList>
            <consortium name="The Broad Institute Genomics Platform"/>
            <consortium name="The Broad Institute Genome Sequencing Center for Infectious Disease"/>
            <person name="Wu L."/>
            <person name="Ma J."/>
        </authorList>
    </citation>
    <scope>NUCLEOTIDE SEQUENCE [LARGE SCALE GENOMIC DNA]</scope>
    <source>
        <strain evidence="2">CCM 7435</strain>
    </source>
</reference>